<dbReference type="EMBL" id="NGJK01000004">
    <property type="protein sequence ID" value="RAP03851.1"/>
    <property type="molecule type" value="Genomic_DNA"/>
</dbReference>
<dbReference type="SMART" id="SM00710">
    <property type="entry name" value="PbH1"/>
    <property type="match status" value="9"/>
</dbReference>
<dbReference type="SUPFAM" id="SSF51126">
    <property type="entry name" value="Pectin lyase-like"/>
    <property type="match status" value="2"/>
</dbReference>
<evidence type="ECO:0000313" key="2">
    <source>
        <dbReference type="EMBL" id="RAP03851.1"/>
    </source>
</evidence>
<accession>A0A328Q0Y6</accession>
<dbReference type="Gene3D" id="2.160.20.10">
    <property type="entry name" value="Single-stranded right-handed beta-helix, Pectin lyase-like"/>
    <property type="match status" value="1"/>
</dbReference>
<dbReference type="Proteomes" id="UP000248557">
    <property type="component" value="Unassembled WGS sequence"/>
</dbReference>
<sequence>MKLKNINSIFFKLIKIILIIKKEVNFLNNNIKTLFLISTLVFLLVSISAISATDIENTTIKDISSTHVITSTSCTTEKVEVSDNNKEVKDTVTKTQEKPITKTSTTTLKKDNNITKTTKDVTTRKTLKKDSQIDYYVSGDKGLDTNDGTIDKPYKTINQALKQTTKDNIYNIHISSGKYTGTGNTNLTVNGDYKINFIGQNTIIDGEARYDMKKSLNPDEYYWESSPEWYPYENGTGNWAINITKGSGLITLINITIQNCWSAGGNNISSYKTATIDNYGNLTVNNVKFINNCAGVGAGIRNNHEATLYVNNSLFEGNRKSSSTGNEGAGIYNNGTATIINSTFQNNYARWGTILSDYKLTIINSTIKNNIAYDGTSTYKFGAGIAINTGEADYFNPYRNDGIDTKILNCNFTNNGQTDIYAGEGDLLVSECKFNNSTGIYIDSVNNNTMKAIIENSTIKDSQPSQLFKSLSVDDGTSFGIYALGNGNLTIRNNIIDFENNGYGLYVTGNTTITNNSIRNIIQVNGNNNNITNNNIKTIEDYAIYVKSTAKNNIITLNTLESNILYGDKAVENITGNVIENNTPTLGKTITITDETYENYFYKNGSVIPGAIESGSTINLVGDFYNRQFVIDSIHIVLKKNDRKYLYNTTITVKDDGRIHAEKLLINNEDYNPNGYVIYIGTLKNSLTKLKISSTSTKALTGVIINNKYNTLKSNTITIEGPSNNMKNNIPDTMGIFINSYGNKLDSNRINVYNTTNGQQKGVVAGIVLLNADNNVLNFNQASISGDEYAIGIYMINSSNNHYTSNFNGLRPTATNAIGTYLTGNVNNNQFIASSSYNYIKATNKGYLFIINATNGNNNTISGQSMNKLGTFTQGEDILLINTNNTFINKTTLSSNGIKIVNANNTIIFSSTLKNNNNTIIFINSTNNTINNTAISANYGIIFENSSNNTVINSNINTTETNTVTIINSNNTNVTKNYLNYNNTYGGDSSVRLIDSSNNIIKDNTPLIILLTNDNYNQYFKNSVLTSNETTIINLASNLYNKDLVFNIPVQFVNPNKYTIYNGTITIGENSTQTVIDGIILNSTDERETLVNIKGNRTTLQNGIIYHENHEKEAHSIVINNTGRVSQTLSKNNITTLGPEIKTKDNSPSTTSIKVISSNGLNYDFNTNNITTITTKYDNNGKISGMYNKLTINSFDIKIGSNNVVVKGYNDVTGLEGMYKSSYNNNIEVYANKTAYGIKMENSNSLSMDRDTFNVISNNTSKIFYINNITSYVQFSSIDLTVKAPTVIIVDINNANNPDAFMKGLGNLKWNKLNLDSKNTTIIKSNNSEISFSHKTGNITGENIILLDAENTVGEFSRLSYNITTNTTTPLIQLKNSQMNLKNNNIVVNTRNIPIISVQNSDVNITGNYLESFNLSGNEAILAINITGLIENNTPTTDNYKSYVNLDKDSVNANKTDNITINVVDSFNNIITSGIITVTIDNNITQYNLTKNPVVITINPTVEKFKISITYSGNEKYMESSTTKNINIVKNSVNITVDPVNGVYNDSINLTTHVKDVNGNNINTGKVIFNINGVTICDTDGNPIEVPVVNGTAILDTVAPRSWMKNNSTINALYLENDVYASGESSNETVTITQRTPTVTIMTDKTTVKSKDVVRFIVQVRDGNKLVTDGHVILKLNGKTLKDTNGNILLLDITNGIAYLDYEIPQGFSAKNYTATTLFVGRDYVKTYANTSLEVLKTNTHIDAKITDVIGNIANIKLNIYDETNNLVNRNTKVTVKINGKTVINQLNITGTGNINLTLPQTKDETYSIEIIAGENNGYESSTQTITYTIPKASKITTHIQSTATQITNKTATVAVQIYDDKNQLVTGNTKVVVKLNGKTLNNTVAKDGQVNINITIPTKKATYTLTVIAGENNKYKESTIQVPLKVESIPKTKI</sequence>
<name>A0A328Q0Y6_9EURY</name>
<dbReference type="InterPro" id="IPR012334">
    <property type="entry name" value="Pectin_lyas_fold"/>
</dbReference>
<dbReference type="InterPro" id="IPR013783">
    <property type="entry name" value="Ig-like_fold"/>
</dbReference>
<dbReference type="InterPro" id="IPR006626">
    <property type="entry name" value="PbH1"/>
</dbReference>
<gene>
    <name evidence="2" type="ORF">CA615_00235</name>
</gene>
<reference evidence="2 3" key="1">
    <citation type="submission" date="2017-05" db="EMBL/GenBank/DDBJ databases">
        <title>Host range expansion of the Methanosphaera genus to humans and monogastric animals involves recent and extensive reduction in genome content.</title>
        <authorList>
            <person name="Hoedt E.C."/>
            <person name="Volmer J.G."/>
            <person name="Parks D.H."/>
            <person name="Rosewarne C.P."/>
            <person name="Denman S.E."/>
            <person name="Mcsweeney C.S."/>
            <person name="O Cuiv P."/>
            <person name="Hugenholtz P."/>
            <person name="Tyson G.W."/>
            <person name="Morrison M."/>
        </authorList>
    </citation>
    <scope>NUCLEOTIDE SEQUENCE [LARGE SCALE GENOMIC DNA]</scope>
    <source>
        <strain evidence="2 3">PA5</strain>
    </source>
</reference>
<proteinExistence type="predicted"/>
<evidence type="ECO:0000313" key="3">
    <source>
        <dbReference type="Proteomes" id="UP000248557"/>
    </source>
</evidence>
<dbReference type="Gene3D" id="2.60.40.10">
    <property type="entry name" value="Immunoglobulins"/>
    <property type="match status" value="1"/>
</dbReference>
<organism evidence="2 3">
    <name type="scientific">Methanosphaera stadtmanae</name>
    <dbReference type="NCBI Taxonomy" id="2317"/>
    <lineage>
        <taxon>Archaea</taxon>
        <taxon>Methanobacteriati</taxon>
        <taxon>Methanobacteriota</taxon>
        <taxon>Methanomada group</taxon>
        <taxon>Methanobacteria</taxon>
        <taxon>Methanobacteriales</taxon>
        <taxon>Methanobacteriaceae</taxon>
        <taxon>Methanosphaera</taxon>
    </lineage>
</organism>
<feature type="domain" description="Right handed beta helix" evidence="1">
    <location>
        <begin position="403"/>
        <end position="519"/>
    </location>
</feature>
<dbReference type="Pfam" id="PF13229">
    <property type="entry name" value="Beta_helix"/>
    <property type="match status" value="1"/>
</dbReference>
<dbReference type="InterPro" id="IPR011050">
    <property type="entry name" value="Pectin_lyase_fold/virulence"/>
</dbReference>
<dbReference type="Gene3D" id="3.30.1910.20">
    <property type="entry name" value="asparaginyl-tRNA synthetase, N-terminal domain"/>
    <property type="match status" value="1"/>
</dbReference>
<protein>
    <recommendedName>
        <fullName evidence="1">Right handed beta helix domain-containing protein</fullName>
    </recommendedName>
</protein>
<evidence type="ECO:0000259" key="1">
    <source>
        <dbReference type="Pfam" id="PF13229"/>
    </source>
</evidence>
<comment type="caution">
    <text evidence="2">The sequence shown here is derived from an EMBL/GenBank/DDBJ whole genome shotgun (WGS) entry which is preliminary data.</text>
</comment>
<dbReference type="InterPro" id="IPR039448">
    <property type="entry name" value="Beta_helix"/>
</dbReference>